<dbReference type="GO" id="GO:0009055">
    <property type="term" value="F:electron transfer activity"/>
    <property type="evidence" value="ECO:0007669"/>
    <property type="project" value="InterPro"/>
</dbReference>
<keyword evidence="3" id="KW-0349">Heme</keyword>
<dbReference type="GO" id="GO:0016020">
    <property type="term" value="C:membrane"/>
    <property type="evidence" value="ECO:0007669"/>
    <property type="project" value="UniProtKB-SubCell"/>
</dbReference>
<evidence type="ECO:0000256" key="7">
    <source>
        <dbReference type="ARBA" id="ARBA00023004"/>
    </source>
</evidence>
<evidence type="ECO:0000256" key="3">
    <source>
        <dbReference type="ARBA" id="ARBA00022617"/>
    </source>
</evidence>
<dbReference type="FunFam" id="1.20.1300.10:FF:000011">
    <property type="entry name" value="Succinate dehydrogenase cytochrome b560 subunit"/>
    <property type="match status" value="1"/>
</dbReference>
<gene>
    <name evidence="10" type="ORF">SK128_022644</name>
</gene>
<dbReference type="InterPro" id="IPR014314">
    <property type="entry name" value="Succ_DH_cytb556"/>
</dbReference>
<evidence type="ECO:0000313" key="11">
    <source>
        <dbReference type="Proteomes" id="UP001381693"/>
    </source>
</evidence>
<feature type="transmembrane region" description="Helical" evidence="9">
    <location>
        <begin position="118"/>
        <end position="136"/>
    </location>
</feature>
<dbReference type="AlphaFoldDB" id="A0AAN9A561"/>
<keyword evidence="5" id="KW-0479">Metal-binding</keyword>
<keyword evidence="8 9" id="KW-0472">Membrane</keyword>
<dbReference type="CDD" id="cd03499">
    <property type="entry name" value="SQR_TypeC_SdhC"/>
    <property type="match status" value="1"/>
</dbReference>
<evidence type="ECO:0000256" key="2">
    <source>
        <dbReference type="ARBA" id="ARBA00005163"/>
    </source>
</evidence>
<protein>
    <recommendedName>
        <fullName evidence="12">Succinate dehydrogenase cytochrome b560 subunit, mitochondrial</fullName>
    </recommendedName>
</protein>
<evidence type="ECO:0008006" key="12">
    <source>
        <dbReference type="Google" id="ProtNLM"/>
    </source>
</evidence>
<dbReference type="InterPro" id="IPR000701">
    <property type="entry name" value="SuccDH_FuR_B_TM-su"/>
</dbReference>
<feature type="transmembrane region" description="Helical" evidence="9">
    <location>
        <begin position="157"/>
        <end position="178"/>
    </location>
</feature>
<comment type="caution">
    <text evidence="10">The sequence shown here is derived from an EMBL/GenBank/DDBJ whole genome shotgun (WGS) entry which is preliminary data.</text>
</comment>
<evidence type="ECO:0000313" key="10">
    <source>
        <dbReference type="EMBL" id="KAK7081081.1"/>
    </source>
</evidence>
<keyword evidence="11" id="KW-1185">Reference proteome</keyword>
<comment type="subcellular location">
    <subcellularLocation>
        <location evidence="1">Membrane</location>
        <topology evidence="1">Multi-pass membrane protein</topology>
    </subcellularLocation>
</comment>
<dbReference type="NCBIfam" id="TIGR02970">
    <property type="entry name" value="succ_dehyd_cytB"/>
    <property type="match status" value="1"/>
</dbReference>
<dbReference type="Pfam" id="PF01127">
    <property type="entry name" value="Sdh_cyt"/>
    <property type="match status" value="1"/>
</dbReference>
<dbReference type="Gene3D" id="1.20.1300.10">
    <property type="entry name" value="Fumarate reductase/succinate dehydrogenase, transmembrane subunit"/>
    <property type="match status" value="1"/>
</dbReference>
<dbReference type="InterPro" id="IPR034804">
    <property type="entry name" value="SQR/QFR_C/D"/>
</dbReference>
<dbReference type="GO" id="GO:0005739">
    <property type="term" value="C:mitochondrion"/>
    <property type="evidence" value="ECO:0007669"/>
    <property type="project" value="GOC"/>
</dbReference>
<evidence type="ECO:0000256" key="9">
    <source>
        <dbReference type="SAM" id="Phobius"/>
    </source>
</evidence>
<evidence type="ECO:0000256" key="1">
    <source>
        <dbReference type="ARBA" id="ARBA00004141"/>
    </source>
</evidence>
<keyword evidence="4 9" id="KW-0812">Transmembrane</keyword>
<sequence length="179" mass="19520">MALVVRIISRGCISTQGRPIVLQGPLATQWTRAVTTSTPACALKAQSAEDFWAKNKRLRRPVSPHMTIYKPQITSMLSLSHRATGVALSAILSGFSIGMLALPNSYPFYLDLIQSMHFGSGIIFGAKFLLALPFMYHLANGVRHLVWDLGYGFTLRTLYKSGYMVMGLSVLLSAGVAAL</sequence>
<reference evidence="10 11" key="1">
    <citation type="submission" date="2023-11" db="EMBL/GenBank/DDBJ databases">
        <title>Halocaridina rubra genome assembly.</title>
        <authorList>
            <person name="Smith C."/>
        </authorList>
    </citation>
    <scope>NUCLEOTIDE SEQUENCE [LARGE SCALE GENOMIC DNA]</scope>
    <source>
        <strain evidence="10">EP-1</strain>
        <tissue evidence="10">Whole</tissue>
    </source>
</reference>
<dbReference type="GO" id="GO:0046872">
    <property type="term" value="F:metal ion binding"/>
    <property type="evidence" value="ECO:0007669"/>
    <property type="project" value="UniProtKB-KW"/>
</dbReference>
<organism evidence="10 11">
    <name type="scientific">Halocaridina rubra</name>
    <name type="common">Hawaiian red shrimp</name>
    <dbReference type="NCBI Taxonomy" id="373956"/>
    <lineage>
        <taxon>Eukaryota</taxon>
        <taxon>Metazoa</taxon>
        <taxon>Ecdysozoa</taxon>
        <taxon>Arthropoda</taxon>
        <taxon>Crustacea</taxon>
        <taxon>Multicrustacea</taxon>
        <taxon>Malacostraca</taxon>
        <taxon>Eumalacostraca</taxon>
        <taxon>Eucarida</taxon>
        <taxon>Decapoda</taxon>
        <taxon>Pleocyemata</taxon>
        <taxon>Caridea</taxon>
        <taxon>Atyoidea</taxon>
        <taxon>Atyidae</taxon>
        <taxon>Halocaridina</taxon>
    </lineage>
</organism>
<dbReference type="PROSITE" id="PS01000">
    <property type="entry name" value="SDH_CYT_1"/>
    <property type="match status" value="1"/>
</dbReference>
<dbReference type="SUPFAM" id="SSF81343">
    <property type="entry name" value="Fumarate reductase respiratory complex transmembrane subunits"/>
    <property type="match status" value="1"/>
</dbReference>
<keyword evidence="7" id="KW-0408">Iron</keyword>
<feature type="transmembrane region" description="Helical" evidence="9">
    <location>
        <begin position="86"/>
        <end position="106"/>
    </location>
</feature>
<name>A0AAN9A561_HALRR</name>
<accession>A0AAN9A561</accession>
<evidence type="ECO:0000256" key="8">
    <source>
        <dbReference type="ARBA" id="ARBA00023136"/>
    </source>
</evidence>
<dbReference type="PROSITE" id="PS01001">
    <property type="entry name" value="SDH_CYT_2"/>
    <property type="match status" value="1"/>
</dbReference>
<dbReference type="GO" id="GO:0006099">
    <property type="term" value="P:tricarboxylic acid cycle"/>
    <property type="evidence" value="ECO:0007669"/>
    <property type="project" value="InterPro"/>
</dbReference>
<evidence type="ECO:0000256" key="4">
    <source>
        <dbReference type="ARBA" id="ARBA00022692"/>
    </source>
</evidence>
<dbReference type="EMBL" id="JAXCGZ010005707">
    <property type="protein sequence ID" value="KAK7081081.1"/>
    <property type="molecule type" value="Genomic_DNA"/>
</dbReference>
<dbReference type="GO" id="GO:0006121">
    <property type="term" value="P:mitochondrial electron transport, succinate to ubiquinone"/>
    <property type="evidence" value="ECO:0007669"/>
    <property type="project" value="UniProtKB-ARBA"/>
</dbReference>
<proteinExistence type="predicted"/>
<dbReference type="Proteomes" id="UP001381693">
    <property type="component" value="Unassembled WGS sequence"/>
</dbReference>
<evidence type="ECO:0000256" key="5">
    <source>
        <dbReference type="ARBA" id="ARBA00022723"/>
    </source>
</evidence>
<dbReference type="InterPro" id="IPR018495">
    <property type="entry name" value="Succ_DH_cyt_bsu_CS"/>
</dbReference>
<evidence type="ECO:0000256" key="6">
    <source>
        <dbReference type="ARBA" id="ARBA00022989"/>
    </source>
</evidence>
<comment type="pathway">
    <text evidence="2">Carbohydrate metabolism; tricarboxylic acid cycle.</text>
</comment>
<dbReference type="PANTHER" id="PTHR10978">
    <property type="entry name" value="SUCCINATE DEHYDROGENASE CYTOCHROME B560 SUBUNIT"/>
    <property type="match status" value="1"/>
</dbReference>
<dbReference type="PANTHER" id="PTHR10978:SF5">
    <property type="entry name" value="SUCCINATE DEHYDROGENASE CYTOCHROME B560 SUBUNIT, MITOCHONDRIAL"/>
    <property type="match status" value="1"/>
</dbReference>
<keyword evidence="6 9" id="KW-1133">Transmembrane helix</keyword>